<comment type="caution">
    <text evidence="3">The sequence shown here is derived from an EMBL/GenBank/DDBJ whole genome shotgun (WGS) entry which is preliminary data.</text>
</comment>
<organism evidence="3 4">
    <name type="scientific">Sinanodonta woodiana</name>
    <name type="common">Chinese pond mussel</name>
    <name type="synonym">Anodonta woodiana</name>
    <dbReference type="NCBI Taxonomy" id="1069815"/>
    <lineage>
        <taxon>Eukaryota</taxon>
        <taxon>Metazoa</taxon>
        <taxon>Spiralia</taxon>
        <taxon>Lophotrochozoa</taxon>
        <taxon>Mollusca</taxon>
        <taxon>Bivalvia</taxon>
        <taxon>Autobranchia</taxon>
        <taxon>Heteroconchia</taxon>
        <taxon>Palaeoheterodonta</taxon>
        <taxon>Unionida</taxon>
        <taxon>Unionoidea</taxon>
        <taxon>Unionidae</taxon>
        <taxon>Unioninae</taxon>
        <taxon>Sinanodonta</taxon>
    </lineage>
</organism>
<protein>
    <submittedName>
        <fullName evidence="3">Uncharacterized protein</fullName>
    </submittedName>
</protein>
<keyword evidence="1 2" id="KW-0175">Coiled coil</keyword>
<accession>A0ABD3VIY9</accession>
<dbReference type="AlphaFoldDB" id="A0ABD3VIY9"/>
<evidence type="ECO:0000256" key="2">
    <source>
        <dbReference type="SAM" id="Coils"/>
    </source>
</evidence>
<sequence length="574" mass="66577">MDMHEIQELQEQLRQAEEDRTQAAEIGKALLEENARLQEQLEENTRQMMKQLEEFAQEKYSLNNKLESKNSMEAYYLEEIASLKEQIKSRQDALRETQEQGRRQIEDRFNKKYEDLQSAYDKVLNSEAVLKEQVSQLEELLQSQANQTEIISKSFLSDEMTVLQEEVVALQNEKVSLKSQLIESKSGLQKAMDAVDALQAKVTARDGELEDIQCQYSSLCTAFERVKMENLDMKAEMDALRIEASCPRKKGNSLFSEVEDRRVNAEKKLISLKTQMDEIKKKYDFEKQQNHKYKMQMLALFHRSSGQVNSEHVARLEAQISQYREEIQNLMEENQKYQKKEENYTKHLSDFADDKSGGMDTDYVHYLCSLLESKDLETEQEKQKNKQKTMQLLDLQNRISACERKVFEAECERDKVRSQNLKIALKIEELKMKYEPDELKKQKEGLTVKKIERIPVPNATEEVKISETSCLQESGQKSKSFLQEKIDKTKSGDFQLKVQEKMDLKSSQACIKRKTVSISDDVDVVSVVESDRERTEKENYAEIKAKPKGRKVTAVRQVTAGNTYAGSIDDCKTQ</sequence>
<dbReference type="PANTHER" id="PTHR32123">
    <property type="entry name" value="BICD FAMILY-LIKE CARGO ADAPTER"/>
    <property type="match status" value="1"/>
</dbReference>
<feature type="coiled-coil region" evidence="2">
    <location>
        <begin position="385"/>
        <end position="412"/>
    </location>
</feature>
<keyword evidence="4" id="KW-1185">Reference proteome</keyword>
<name>A0ABD3VIY9_SINWO</name>
<dbReference type="Proteomes" id="UP001634394">
    <property type="component" value="Unassembled WGS sequence"/>
</dbReference>
<evidence type="ECO:0000313" key="3">
    <source>
        <dbReference type="EMBL" id="KAL3861462.1"/>
    </source>
</evidence>
<evidence type="ECO:0000256" key="1">
    <source>
        <dbReference type="ARBA" id="ARBA00023054"/>
    </source>
</evidence>
<feature type="coiled-coil region" evidence="2">
    <location>
        <begin position="6"/>
        <end position="100"/>
    </location>
</feature>
<dbReference type="InterPro" id="IPR051149">
    <property type="entry name" value="Spindly/BICDR_Dynein_Adapter"/>
</dbReference>
<dbReference type="PANTHER" id="PTHR32123:SF9">
    <property type="entry name" value="PROTEIN SPINDLY"/>
    <property type="match status" value="1"/>
</dbReference>
<reference evidence="3 4" key="1">
    <citation type="submission" date="2024-11" db="EMBL/GenBank/DDBJ databases">
        <title>Chromosome-level genome assembly of the freshwater bivalve Anodonta woodiana.</title>
        <authorList>
            <person name="Chen X."/>
        </authorList>
    </citation>
    <scope>NUCLEOTIDE SEQUENCE [LARGE SCALE GENOMIC DNA]</scope>
    <source>
        <strain evidence="3">MN2024</strain>
        <tissue evidence="3">Gills</tissue>
    </source>
</reference>
<gene>
    <name evidence="3" type="ORF">ACJMK2_007496</name>
</gene>
<dbReference type="EMBL" id="JBJQND010000011">
    <property type="protein sequence ID" value="KAL3861462.1"/>
    <property type="molecule type" value="Genomic_DNA"/>
</dbReference>
<proteinExistence type="predicted"/>
<feature type="coiled-coil region" evidence="2">
    <location>
        <begin position="127"/>
        <end position="180"/>
    </location>
</feature>
<feature type="coiled-coil region" evidence="2">
    <location>
        <begin position="223"/>
        <end position="347"/>
    </location>
</feature>
<evidence type="ECO:0000313" key="4">
    <source>
        <dbReference type="Proteomes" id="UP001634394"/>
    </source>
</evidence>